<dbReference type="InterPro" id="IPR018950">
    <property type="entry name" value="DiS-bond_isomerase_DsbC/G_N"/>
</dbReference>
<organism evidence="10 11">
    <name type="scientific">Hydrogenophaga crocea</name>
    <dbReference type="NCBI Taxonomy" id="2716225"/>
    <lineage>
        <taxon>Bacteria</taxon>
        <taxon>Pseudomonadati</taxon>
        <taxon>Pseudomonadota</taxon>
        <taxon>Betaproteobacteria</taxon>
        <taxon>Burkholderiales</taxon>
        <taxon>Comamonadaceae</taxon>
        <taxon>Hydrogenophaga</taxon>
    </lineage>
</organism>
<dbReference type="CDD" id="cd03020">
    <property type="entry name" value="DsbA_DsbC_DsbG"/>
    <property type="match status" value="1"/>
</dbReference>
<comment type="subcellular location">
    <subcellularLocation>
        <location evidence="1 7">Periplasm</location>
    </subcellularLocation>
</comment>
<proteinExistence type="inferred from homology"/>
<evidence type="ECO:0000313" key="11">
    <source>
        <dbReference type="Proteomes" id="UP000503162"/>
    </source>
</evidence>
<feature type="domain" description="Thioredoxin-like fold" evidence="9">
    <location>
        <begin position="110"/>
        <end position="230"/>
    </location>
</feature>
<reference evidence="10 11" key="1">
    <citation type="submission" date="2020-03" db="EMBL/GenBank/DDBJ databases">
        <title>Hydrogenophaga sp. nov. isolated from cyanobacterial mat.</title>
        <authorList>
            <person name="Thorat V."/>
            <person name="Kirdat K."/>
            <person name="Tiwarekar B."/>
            <person name="Costa E.D."/>
            <person name="Yadav A."/>
        </authorList>
    </citation>
    <scope>NUCLEOTIDE SEQUENCE [LARGE SCALE GENOMIC DNA]</scope>
    <source>
        <strain evidence="10 11">BA0156</strain>
    </source>
</reference>
<keyword evidence="3 7" id="KW-0732">Signal</keyword>
<feature type="chain" id="PRO_5026371078" description="Thiol:disulfide interchange protein" evidence="7">
    <location>
        <begin position="22"/>
        <end position="238"/>
    </location>
</feature>
<keyword evidence="11" id="KW-1185">Reference proteome</keyword>
<evidence type="ECO:0000259" key="8">
    <source>
        <dbReference type="Pfam" id="PF10411"/>
    </source>
</evidence>
<dbReference type="SUPFAM" id="SSF54423">
    <property type="entry name" value="DsbC/DsbG N-terminal domain-like"/>
    <property type="match status" value="1"/>
</dbReference>
<feature type="signal peptide" evidence="7">
    <location>
        <begin position="1"/>
        <end position="21"/>
    </location>
</feature>
<dbReference type="Pfam" id="PF13098">
    <property type="entry name" value="Thioredoxin_2"/>
    <property type="match status" value="1"/>
</dbReference>
<gene>
    <name evidence="10" type="ORF">G9Q37_12370</name>
</gene>
<evidence type="ECO:0000256" key="7">
    <source>
        <dbReference type="RuleBase" id="RU364038"/>
    </source>
</evidence>
<dbReference type="EMBL" id="CP049989">
    <property type="protein sequence ID" value="QIM52882.1"/>
    <property type="molecule type" value="Genomic_DNA"/>
</dbReference>
<dbReference type="InterPro" id="IPR012336">
    <property type="entry name" value="Thioredoxin-like_fold"/>
</dbReference>
<dbReference type="KEGG" id="hcz:G9Q37_12370"/>
<dbReference type="AlphaFoldDB" id="A0A6G8II52"/>
<feature type="domain" description="Disulphide bond isomerase DsbC/G N-terminal" evidence="8">
    <location>
        <begin position="18"/>
        <end position="87"/>
    </location>
</feature>
<name>A0A6G8II52_9BURK</name>
<keyword evidence="4 7" id="KW-0574">Periplasm</keyword>
<keyword evidence="6 7" id="KW-0676">Redox-active center</keyword>
<evidence type="ECO:0000256" key="2">
    <source>
        <dbReference type="ARBA" id="ARBA00009813"/>
    </source>
</evidence>
<keyword evidence="5" id="KW-1015">Disulfide bond</keyword>
<evidence type="ECO:0000256" key="6">
    <source>
        <dbReference type="ARBA" id="ARBA00023284"/>
    </source>
</evidence>
<evidence type="ECO:0000256" key="5">
    <source>
        <dbReference type="ARBA" id="ARBA00023157"/>
    </source>
</evidence>
<protein>
    <recommendedName>
        <fullName evidence="7">Thiol:disulfide interchange protein</fullName>
    </recommendedName>
</protein>
<evidence type="ECO:0000256" key="4">
    <source>
        <dbReference type="ARBA" id="ARBA00022764"/>
    </source>
</evidence>
<evidence type="ECO:0000313" key="10">
    <source>
        <dbReference type="EMBL" id="QIM52882.1"/>
    </source>
</evidence>
<dbReference type="GO" id="GO:0042597">
    <property type="term" value="C:periplasmic space"/>
    <property type="evidence" value="ECO:0007669"/>
    <property type="project" value="UniProtKB-SubCell"/>
</dbReference>
<dbReference type="Gene3D" id="3.40.30.10">
    <property type="entry name" value="Glutaredoxin"/>
    <property type="match status" value="1"/>
</dbReference>
<comment type="function">
    <text evidence="7">Required for disulfide bond formation in some periplasmic proteins. Acts by transferring its disulfide bond to other proteins and is reduced in the process.</text>
</comment>
<comment type="similarity">
    <text evidence="2 7">Belongs to the thioredoxin family. DsbC subfamily.</text>
</comment>
<dbReference type="PANTHER" id="PTHR35272:SF3">
    <property type="entry name" value="THIOL:DISULFIDE INTERCHANGE PROTEIN DSBC"/>
    <property type="match status" value="1"/>
</dbReference>
<sequence length="238" mass="26141">MNILKTLLLGLLAGLSLSAAAQDATIRKNLAERLPNLPPIEEVSKTPFPGLWEVRLSGNQLVYTDDNATYVLGGPLIDTKNRTNLTDARLDKLNAVAFKDLPFKDSFKLVKGKGTRQLAVFEDPNCGFCKRLHQELTKVDDVTLHVFLIPVLGPDSVVKSQRIWCAKDRAKTYSSWMLNQQPPAEASCDTAAIERNAALAAKHGINGTPTLIFANDTRVPGFITADRIEAQFKEAKAK</sequence>
<dbReference type="Gene3D" id="3.10.450.70">
    <property type="entry name" value="Disulphide bond isomerase, DsbC/G, N-terminal"/>
    <property type="match status" value="1"/>
</dbReference>
<dbReference type="InterPro" id="IPR051470">
    <property type="entry name" value="Thiol:disulfide_interchange"/>
</dbReference>
<dbReference type="InterPro" id="IPR009094">
    <property type="entry name" value="DiS-bond_isomerase_DsbC/G_N_sf"/>
</dbReference>
<evidence type="ECO:0000256" key="3">
    <source>
        <dbReference type="ARBA" id="ARBA00022729"/>
    </source>
</evidence>
<dbReference type="SUPFAM" id="SSF52833">
    <property type="entry name" value="Thioredoxin-like"/>
    <property type="match status" value="1"/>
</dbReference>
<dbReference type="Pfam" id="PF10411">
    <property type="entry name" value="DsbC_N"/>
    <property type="match status" value="1"/>
</dbReference>
<dbReference type="InterPro" id="IPR033954">
    <property type="entry name" value="DiS-bond_Isoase_DsbC/G"/>
</dbReference>
<dbReference type="Proteomes" id="UP000503162">
    <property type="component" value="Chromosome"/>
</dbReference>
<dbReference type="RefSeq" id="WP_166227484.1">
    <property type="nucleotide sequence ID" value="NZ_CP049989.1"/>
</dbReference>
<evidence type="ECO:0000259" key="9">
    <source>
        <dbReference type="Pfam" id="PF13098"/>
    </source>
</evidence>
<accession>A0A6G8II52</accession>
<dbReference type="InterPro" id="IPR036249">
    <property type="entry name" value="Thioredoxin-like_sf"/>
</dbReference>
<evidence type="ECO:0000256" key="1">
    <source>
        <dbReference type="ARBA" id="ARBA00004418"/>
    </source>
</evidence>
<dbReference type="PANTHER" id="PTHR35272">
    <property type="entry name" value="THIOL:DISULFIDE INTERCHANGE PROTEIN DSBC-RELATED"/>
    <property type="match status" value="1"/>
</dbReference>